<keyword evidence="2" id="KW-1185">Reference proteome</keyword>
<dbReference type="EMBL" id="JAYMYQ010000006">
    <property type="protein sequence ID" value="KAK7322406.1"/>
    <property type="molecule type" value="Genomic_DNA"/>
</dbReference>
<reference evidence="1 2" key="1">
    <citation type="submission" date="2024-01" db="EMBL/GenBank/DDBJ databases">
        <title>The genomes of 5 underutilized Papilionoideae crops provide insights into root nodulation and disease resistanc.</title>
        <authorList>
            <person name="Jiang F."/>
        </authorList>
    </citation>
    <scope>NUCLEOTIDE SEQUENCE [LARGE SCALE GENOMIC DNA]</scope>
    <source>
        <strain evidence="1">LVBAO_FW01</strain>
        <tissue evidence="1">Leaves</tissue>
    </source>
</reference>
<accession>A0AAN9KT62</accession>
<proteinExistence type="predicted"/>
<comment type="caution">
    <text evidence="1">The sequence shown here is derived from an EMBL/GenBank/DDBJ whole genome shotgun (WGS) entry which is preliminary data.</text>
</comment>
<gene>
    <name evidence="1" type="ORF">VNO77_25785</name>
</gene>
<name>A0AAN9KT62_CANGL</name>
<protein>
    <submittedName>
        <fullName evidence="1">Uncharacterized protein</fullName>
    </submittedName>
</protein>
<organism evidence="1 2">
    <name type="scientific">Canavalia gladiata</name>
    <name type="common">Sword bean</name>
    <name type="synonym">Dolichos gladiatus</name>
    <dbReference type="NCBI Taxonomy" id="3824"/>
    <lineage>
        <taxon>Eukaryota</taxon>
        <taxon>Viridiplantae</taxon>
        <taxon>Streptophyta</taxon>
        <taxon>Embryophyta</taxon>
        <taxon>Tracheophyta</taxon>
        <taxon>Spermatophyta</taxon>
        <taxon>Magnoliopsida</taxon>
        <taxon>eudicotyledons</taxon>
        <taxon>Gunneridae</taxon>
        <taxon>Pentapetalae</taxon>
        <taxon>rosids</taxon>
        <taxon>fabids</taxon>
        <taxon>Fabales</taxon>
        <taxon>Fabaceae</taxon>
        <taxon>Papilionoideae</taxon>
        <taxon>50 kb inversion clade</taxon>
        <taxon>NPAAA clade</taxon>
        <taxon>indigoferoid/millettioid clade</taxon>
        <taxon>Phaseoleae</taxon>
        <taxon>Canavalia</taxon>
    </lineage>
</organism>
<evidence type="ECO:0000313" key="1">
    <source>
        <dbReference type="EMBL" id="KAK7322406.1"/>
    </source>
</evidence>
<dbReference type="AlphaFoldDB" id="A0AAN9KT62"/>
<dbReference type="Proteomes" id="UP001367508">
    <property type="component" value="Unassembled WGS sequence"/>
</dbReference>
<sequence>MALTAKGSSSRNVFTMIPLASERRVQNHNISQYAGSSLSNMGSGMCTAFSSVDSHGGSGLHCGSTKEVYDEGFDGVGVGDLGEGVCDIGGVAFEKVEKIGGEGCGGGGWWGVGKAMEGDGGDVFGKFHPDIMWPMPGAGYRTVVSCCIFG</sequence>
<evidence type="ECO:0000313" key="2">
    <source>
        <dbReference type="Proteomes" id="UP001367508"/>
    </source>
</evidence>